<evidence type="ECO:0000313" key="1">
    <source>
        <dbReference type="EMBL" id="PPA71897.1"/>
    </source>
</evidence>
<organism evidence="1 2">
    <name type="scientific">Jeotgalibacillus proteolyticus</name>
    <dbReference type="NCBI Taxonomy" id="2082395"/>
    <lineage>
        <taxon>Bacteria</taxon>
        <taxon>Bacillati</taxon>
        <taxon>Bacillota</taxon>
        <taxon>Bacilli</taxon>
        <taxon>Bacillales</taxon>
        <taxon>Caryophanaceae</taxon>
        <taxon>Jeotgalibacillus</taxon>
    </lineage>
</organism>
<dbReference type="EMBL" id="PREZ01000001">
    <property type="protein sequence ID" value="PPA71897.1"/>
    <property type="molecule type" value="Genomic_DNA"/>
</dbReference>
<keyword evidence="2" id="KW-1185">Reference proteome</keyword>
<gene>
    <name evidence="1" type="ORF">C4B60_00515</name>
</gene>
<protein>
    <submittedName>
        <fullName evidence="1">Uncharacterized protein</fullName>
    </submittedName>
</protein>
<dbReference type="RefSeq" id="WP_104055647.1">
    <property type="nucleotide sequence ID" value="NZ_PREZ01000001.1"/>
</dbReference>
<dbReference type="AlphaFoldDB" id="A0A2S5GFU8"/>
<name>A0A2S5GFU8_9BACL</name>
<proteinExistence type="predicted"/>
<reference evidence="1 2" key="1">
    <citation type="submission" date="2018-02" db="EMBL/GenBank/DDBJ databases">
        <title>Jeotgalibacillus proteolyticum sp. nov. a protease producing bacterium isolated from ocean sediments of Laizhou Bay.</title>
        <authorList>
            <person name="Li Y."/>
        </authorList>
    </citation>
    <scope>NUCLEOTIDE SEQUENCE [LARGE SCALE GENOMIC DNA]</scope>
    <source>
        <strain evidence="1 2">22-7</strain>
    </source>
</reference>
<comment type="caution">
    <text evidence="1">The sequence shown here is derived from an EMBL/GenBank/DDBJ whole genome shotgun (WGS) entry which is preliminary data.</text>
</comment>
<dbReference type="Proteomes" id="UP000239047">
    <property type="component" value="Unassembled WGS sequence"/>
</dbReference>
<evidence type="ECO:0000313" key="2">
    <source>
        <dbReference type="Proteomes" id="UP000239047"/>
    </source>
</evidence>
<accession>A0A2S5GFU8</accession>
<sequence length="113" mass="13388">MLRDSTPNVSFVFGMIKYVQASLDPLKADILISTRQLNNRFTNPMIIIRPRDEKFKELEFGISAIFIDRETLFKIREFLMSNHYHAGSFIDYYNSQMLNYGSYCGERSEYFFN</sequence>